<sequence length="149" mass="15755">MASLLTGLPTPEDGDVTDEQRERLQALDPGRVAAARLLASDELDAALRAAGGGKAVRVRLDHQKRNDRRAHSTGLTLTLGGTVRGLRVGQSRRGPHVDPRRLAEGSPPEGGAWNLPCGECGAVLSHRVDQLIRAHVEAVASGRRVAVIA</sequence>
<reference evidence="2 3" key="1">
    <citation type="submission" date="2020-07" db="EMBL/GenBank/DDBJ databases">
        <title>Sequencing the genomes of 1000 actinobacteria strains.</title>
        <authorList>
            <person name="Klenk H.-P."/>
        </authorList>
    </citation>
    <scope>NUCLEOTIDE SEQUENCE [LARGE SCALE GENOMIC DNA]</scope>
    <source>
        <strain evidence="2 3">DSM 15475</strain>
    </source>
</reference>
<feature type="region of interest" description="Disordered" evidence="1">
    <location>
        <begin position="88"/>
        <end position="111"/>
    </location>
</feature>
<evidence type="ECO:0000313" key="3">
    <source>
        <dbReference type="Proteomes" id="UP000535437"/>
    </source>
</evidence>
<gene>
    <name evidence="2" type="ORF">HNR09_002596</name>
</gene>
<comment type="caution">
    <text evidence="2">The sequence shown here is derived from an EMBL/GenBank/DDBJ whole genome shotgun (WGS) entry which is preliminary data.</text>
</comment>
<dbReference type="EMBL" id="JACCFY010000001">
    <property type="protein sequence ID" value="NYJ79185.1"/>
    <property type="molecule type" value="Genomic_DNA"/>
</dbReference>
<organism evidence="2 3">
    <name type="scientific">Nesterenkonia xinjiangensis</name>
    <dbReference type="NCBI Taxonomy" id="225327"/>
    <lineage>
        <taxon>Bacteria</taxon>
        <taxon>Bacillati</taxon>
        <taxon>Actinomycetota</taxon>
        <taxon>Actinomycetes</taxon>
        <taxon>Micrococcales</taxon>
        <taxon>Micrococcaceae</taxon>
        <taxon>Nesterenkonia</taxon>
    </lineage>
</organism>
<name>A0A7Z0GNC0_9MICC</name>
<dbReference type="AlphaFoldDB" id="A0A7Z0GNC0"/>
<protein>
    <submittedName>
        <fullName evidence="2">Uncharacterized protein</fullName>
    </submittedName>
</protein>
<evidence type="ECO:0000313" key="2">
    <source>
        <dbReference type="EMBL" id="NYJ79185.1"/>
    </source>
</evidence>
<dbReference type="Proteomes" id="UP000535437">
    <property type="component" value="Unassembled WGS sequence"/>
</dbReference>
<accession>A0A7Z0GNC0</accession>
<dbReference type="RefSeq" id="WP_179542442.1">
    <property type="nucleotide sequence ID" value="NZ_BAAALL010000001.1"/>
</dbReference>
<evidence type="ECO:0000256" key="1">
    <source>
        <dbReference type="SAM" id="MobiDB-lite"/>
    </source>
</evidence>
<proteinExistence type="predicted"/>
<keyword evidence="3" id="KW-1185">Reference proteome</keyword>